<keyword evidence="1" id="KW-0812">Transmembrane</keyword>
<comment type="caution">
    <text evidence="2">The sequence shown here is derived from an EMBL/GenBank/DDBJ whole genome shotgun (WGS) entry which is preliminary data.</text>
</comment>
<reference evidence="2 3" key="1">
    <citation type="submission" date="2023-07" db="EMBL/GenBank/DDBJ databases">
        <title>Description of novel actinomycetes strains, isolated from tidal flat sediment.</title>
        <authorList>
            <person name="Lu C."/>
        </authorList>
    </citation>
    <scope>NUCLEOTIDE SEQUENCE [LARGE SCALE GENOMIC DNA]</scope>
    <source>
        <strain evidence="2 3">SYSU T00b441</strain>
    </source>
</reference>
<evidence type="ECO:0008006" key="4">
    <source>
        <dbReference type="Google" id="ProtNLM"/>
    </source>
</evidence>
<evidence type="ECO:0000313" key="2">
    <source>
        <dbReference type="EMBL" id="MDO8107441.1"/>
    </source>
</evidence>
<evidence type="ECO:0000256" key="1">
    <source>
        <dbReference type="SAM" id="Phobius"/>
    </source>
</evidence>
<evidence type="ECO:0000313" key="3">
    <source>
        <dbReference type="Proteomes" id="UP001232536"/>
    </source>
</evidence>
<name>A0ABT9DDG5_9CELL</name>
<sequence>MPWLETVGWAGSALLVLSLVQTRVMRLRVLNTVACGVLIGYNAALGVWPMVAMNVVLVLINVWAIARLLRERHDDRVYDAVPIGTHEPFLYHLLARHAEDIGRFNPDLAGTEPARLAGTADHAFVVTTADEAVGVVLTRDGAGPDEQLVVLDYVLPAYRDFTPGEFVFRHDGPFRALGTRTVVASPGMAASERYLRAVGFTERDGRRVLDLPATPSAA</sequence>
<feature type="transmembrane region" description="Helical" evidence="1">
    <location>
        <begin position="46"/>
        <end position="66"/>
    </location>
</feature>
<keyword evidence="1" id="KW-0472">Membrane</keyword>
<accession>A0ABT9DDG5</accession>
<keyword evidence="1" id="KW-1133">Transmembrane helix</keyword>
<protein>
    <recommendedName>
        <fullName evidence="4">YgjV family protein</fullName>
    </recommendedName>
</protein>
<gene>
    <name evidence="2" type="ORF">Q6348_09560</name>
</gene>
<dbReference type="RefSeq" id="WP_304601064.1">
    <property type="nucleotide sequence ID" value="NZ_JAUQYP010000001.1"/>
</dbReference>
<keyword evidence="3" id="KW-1185">Reference proteome</keyword>
<dbReference type="Proteomes" id="UP001232536">
    <property type="component" value="Unassembled WGS sequence"/>
</dbReference>
<dbReference type="EMBL" id="JAUQYP010000001">
    <property type="protein sequence ID" value="MDO8107441.1"/>
    <property type="molecule type" value="Genomic_DNA"/>
</dbReference>
<organism evidence="2 3">
    <name type="scientific">Actinotalea lenta</name>
    <dbReference type="NCBI Taxonomy" id="3064654"/>
    <lineage>
        <taxon>Bacteria</taxon>
        <taxon>Bacillati</taxon>
        <taxon>Actinomycetota</taxon>
        <taxon>Actinomycetes</taxon>
        <taxon>Micrococcales</taxon>
        <taxon>Cellulomonadaceae</taxon>
        <taxon>Actinotalea</taxon>
    </lineage>
</organism>
<proteinExistence type="predicted"/>